<gene>
    <name evidence="1" type="ORF">S03H2_29817</name>
</gene>
<comment type="caution">
    <text evidence="1">The sequence shown here is derived from an EMBL/GenBank/DDBJ whole genome shotgun (WGS) entry which is preliminary data.</text>
</comment>
<evidence type="ECO:0000313" key="1">
    <source>
        <dbReference type="EMBL" id="GAH51470.1"/>
    </source>
</evidence>
<protein>
    <submittedName>
        <fullName evidence="1">Uncharacterized protein</fullName>
    </submittedName>
</protein>
<accession>X1H320</accession>
<reference evidence="1" key="1">
    <citation type="journal article" date="2014" name="Front. Microbiol.">
        <title>High frequency of phylogenetically diverse reductive dehalogenase-homologous genes in deep subseafloor sedimentary metagenomes.</title>
        <authorList>
            <person name="Kawai M."/>
            <person name="Futagami T."/>
            <person name="Toyoda A."/>
            <person name="Takaki Y."/>
            <person name="Nishi S."/>
            <person name="Hori S."/>
            <person name="Arai W."/>
            <person name="Tsubouchi T."/>
            <person name="Morono Y."/>
            <person name="Uchiyama I."/>
            <person name="Ito T."/>
            <person name="Fujiyama A."/>
            <person name="Inagaki F."/>
            <person name="Takami H."/>
        </authorList>
    </citation>
    <scope>NUCLEOTIDE SEQUENCE</scope>
    <source>
        <strain evidence="1">Expedition CK06-06</strain>
    </source>
</reference>
<dbReference type="EMBL" id="BARU01018016">
    <property type="protein sequence ID" value="GAH51470.1"/>
    <property type="molecule type" value="Genomic_DNA"/>
</dbReference>
<name>X1H320_9ZZZZ</name>
<proteinExistence type="predicted"/>
<organism evidence="1">
    <name type="scientific">marine sediment metagenome</name>
    <dbReference type="NCBI Taxonomy" id="412755"/>
    <lineage>
        <taxon>unclassified sequences</taxon>
        <taxon>metagenomes</taxon>
        <taxon>ecological metagenomes</taxon>
    </lineage>
</organism>
<feature type="non-terminal residue" evidence="1">
    <location>
        <position position="1"/>
    </location>
</feature>
<dbReference type="AlphaFoldDB" id="X1H320"/>
<sequence>TKKSVDEKKVVDLTKFFRLFQLKYALNPESKENVQKLAQSVYEDLKEEDTAISSLAEGISENKDSEEALKALVESLLSIIYKKELGLSPLKKKK</sequence>